<feature type="domain" description="DUF4158" evidence="2">
    <location>
        <begin position="2"/>
        <end position="118"/>
    </location>
</feature>
<organism evidence="3 4">
    <name type="scientific">Nonomuraea monospora</name>
    <dbReference type="NCBI Taxonomy" id="568818"/>
    <lineage>
        <taxon>Bacteria</taxon>
        <taxon>Bacillati</taxon>
        <taxon>Actinomycetota</taxon>
        <taxon>Actinomycetes</taxon>
        <taxon>Streptosporangiales</taxon>
        <taxon>Streptosporangiaceae</taxon>
        <taxon>Nonomuraea</taxon>
    </lineage>
</organism>
<reference evidence="3 4" key="1">
    <citation type="journal article" date="2019" name="Int. J. Syst. Evol. Microbiol.">
        <title>The Global Catalogue of Microorganisms (GCM) 10K type strain sequencing project: providing services to taxonomists for standard genome sequencing and annotation.</title>
        <authorList>
            <consortium name="The Broad Institute Genomics Platform"/>
            <consortium name="The Broad Institute Genome Sequencing Center for Infectious Disease"/>
            <person name="Wu L."/>
            <person name="Ma J."/>
        </authorList>
    </citation>
    <scope>NUCLEOTIDE SEQUENCE [LARGE SCALE GENOMIC DNA]</scope>
    <source>
        <strain evidence="3 4">JCM 16114</strain>
    </source>
</reference>
<feature type="region of interest" description="Disordered" evidence="1">
    <location>
        <begin position="160"/>
        <end position="180"/>
    </location>
</feature>
<comment type="caution">
    <text evidence="3">The sequence shown here is derived from an EMBL/GenBank/DDBJ whole genome shotgun (WGS) entry which is preliminary data.</text>
</comment>
<evidence type="ECO:0000313" key="4">
    <source>
        <dbReference type="Proteomes" id="UP001499843"/>
    </source>
</evidence>
<proteinExistence type="predicted"/>
<dbReference type="InterPro" id="IPR025296">
    <property type="entry name" value="DUF4158"/>
</dbReference>
<evidence type="ECO:0000313" key="3">
    <source>
        <dbReference type="EMBL" id="GAA2214821.1"/>
    </source>
</evidence>
<gene>
    <name evidence="3" type="ORF">GCM10009850_102870</name>
</gene>
<protein>
    <recommendedName>
        <fullName evidence="2">DUF4158 domain-containing protein</fullName>
    </recommendedName>
</protein>
<dbReference type="Proteomes" id="UP001499843">
    <property type="component" value="Unassembled WGS sequence"/>
</dbReference>
<keyword evidence="4" id="KW-1185">Reference proteome</keyword>
<evidence type="ECO:0000259" key="2">
    <source>
        <dbReference type="Pfam" id="PF13700"/>
    </source>
</evidence>
<evidence type="ECO:0000256" key="1">
    <source>
        <dbReference type="SAM" id="MobiDB-lite"/>
    </source>
</evidence>
<dbReference type="Pfam" id="PF13700">
    <property type="entry name" value="DUF4158"/>
    <property type="match status" value="1"/>
</dbReference>
<dbReference type="EMBL" id="BAAAQX010000044">
    <property type="protein sequence ID" value="GAA2214821.1"/>
    <property type="molecule type" value="Genomic_DNA"/>
</dbReference>
<sequence length="263" mass="29269">MTVRYLGCFLADPLEVPNEVLDEVLDVVAAQLHIDDPSCVKRYTERDKTRLEHTWEIAKAFGLKDFASAEAELAGKVRAHAWNTGDGPTACFQYAVRWLRQNDVLLPGISTLTRLVARERERATRELHDTLAALPSATPWCLRPVLGERDDDVEHAVGGRHGLGVEGDGAPAPGDAGQERGQIRRARLMQVDLDAKRVRHRGRRCGGVEPHRLTGAAPQEIVCFGRGERLKERIYAASSGLPWWSARESRSRDGGRQGGRERR</sequence>
<accession>A0ABN3CZ72</accession>
<name>A0ABN3CZ72_9ACTN</name>